<feature type="transmembrane region" description="Helical" evidence="8">
    <location>
        <begin position="286"/>
        <end position="310"/>
    </location>
</feature>
<evidence type="ECO:0000256" key="1">
    <source>
        <dbReference type="ARBA" id="ARBA00004651"/>
    </source>
</evidence>
<dbReference type="PANTHER" id="PTHR43124:SF3">
    <property type="entry name" value="CHLORAMPHENICOL EFFLUX PUMP RV0191"/>
    <property type="match status" value="1"/>
</dbReference>
<evidence type="ECO:0000256" key="6">
    <source>
        <dbReference type="ARBA" id="ARBA00022989"/>
    </source>
</evidence>
<feature type="transmembrane region" description="Helical" evidence="8">
    <location>
        <begin position="169"/>
        <end position="189"/>
    </location>
</feature>
<dbReference type="InterPro" id="IPR011701">
    <property type="entry name" value="MFS"/>
</dbReference>
<protein>
    <recommendedName>
        <fullName evidence="8">Bcr/CflA family efflux transporter</fullName>
    </recommendedName>
</protein>
<name>A0A0H1R977_9HYPH</name>
<reference evidence="10 11" key="1">
    <citation type="submission" date="2015-05" db="EMBL/GenBank/DDBJ databases">
        <title>Draft genome sequence of Microvirga vignae strain BR3299, a novel nitrogen fixing bacteria isolated from Brazil semi-aired region.</title>
        <authorList>
            <person name="Zilli J.E."/>
            <person name="Passos S.R."/>
            <person name="Leite J."/>
            <person name="Baldani J.I."/>
            <person name="Xavier G.R."/>
            <person name="Rumjaneck N.G."/>
            <person name="Simoes-Araujo J.L."/>
        </authorList>
    </citation>
    <scope>NUCLEOTIDE SEQUENCE [LARGE SCALE GENOMIC DNA]</scope>
    <source>
        <strain evidence="10 11">BR3299</strain>
    </source>
</reference>
<keyword evidence="6 8" id="KW-1133">Transmembrane helix</keyword>
<dbReference type="AlphaFoldDB" id="A0A0H1R977"/>
<evidence type="ECO:0000256" key="8">
    <source>
        <dbReference type="RuleBase" id="RU365088"/>
    </source>
</evidence>
<dbReference type="InterPro" id="IPR050189">
    <property type="entry name" value="MFS_Efflux_Transporters"/>
</dbReference>
<feature type="transmembrane region" description="Helical" evidence="8">
    <location>
        <begin position="256"/>
        <end position="274"/>
    </location>
</feature>
<organism evidence="10 11">
    <name type="scientific">Microvirga vignae</name>
    <dbReference type="NCBI Taxonomy" id="1225564"/>
    <lineage>
        <taxon>Bacteria</taxon>
        <taxon>Pseudomonadati</taxon>
        <taxon>Pseudomonadota</taxon>
        <taxon>Alphaproteobacteria</taxon>
        <taxon>Hyphomicrobiales</taxon>
        <taxon>Methylobacteriaceae</taxon>
        <taxon>Microvirga</taxon>
    </lineage>
</organism>
<feature type="transmembrane region" description="Helical" evidence="8">
    <location>
        <begin position="316"/>
        <end position="340"/>
    </location>
</feature>
<dbReference type="OrthoDB" id="9800416at2"/>
<comment type="similarity">
    <text evidence="2 8">Belongs to the major facilitator superfamily. Bcr/CmlA family.</text>
</comment>
<comment type="caution">
    <text evidence="10">The sequence shown here is derived from an EMBL/GenBank/DDBJ whole genome shotgun (WGS) entry which is preliminary data.</text>
</comment>
<dbReference type="GO" id="GO:0005886">
    <property type="term" value="C:plasma membrane"/>
    <property type="evidence" value="ECO:0007669"/>
    <property type="project" value="UniProtKB-SubCell"/>
</dbReference>
<evidence type="ECO:0000256" key="5">
    <source>
        <dbReference type="ARBA" id="ARBA00022692"/>
    </source>
</evidence>
<dbReference type="InterPro" id="IPR036259">
    <property type="entry name" value="MFS_trans_sf"/>
</dbReference>
<accession>A0A0H1R977</accession>
<dbReference type="InterPro" id="IPR020846">
    <property type="entry name" value="MFS_dom"/>
</dbReference>
<evidence type="ECO:0000313" key="10">
    <source>
        <dbReference type="EMBL" id="KLK91748.1"/>
    </source>
</evidence>
<dbReference type="Gene3D" id="1.20.1720.10">
    <property type="entry name" value="Multidrug resistance protein D"/>
    <property type="match status" value="1"/>
</dbReference>
<evidence type="ECO:0000259" key="9">
    <source>
        <dbReference type="PROSITE" id="PS50850"/>
    </source>
</evidence>
<proteinExistence type="inferred from homology"/>
<evidence type="ECO:0000256" key="2">
    <source>
        <dbReference type="ARBA" id="ARBA00006236"/>
    </source>
</evidence>
<feature type="transmembrane region" description="Helical" evidence="8">
    <location>
        <begin position="375"/>
        <end position="397"/>
    </location>
</feature>
<dbReference type="PATRIC" id="fig|1225564.3.peg.4847"/>
<feature type="transmembrane region" description="Helical" evidence="8">
    <location>
        <begin position="108"/>
        <end position="129"/>
    </location>
</feature>
<dbReference type="Proteomes" id="UP000035489">
    <property type="component" value="Unassembled WGS sequence"/>
</dbReference>
<evidence type="ECO:0000256" key="4">
    <source>
        <dbReference type="ARBA" id="ARBA00022475"/>
    </source>
</evidence>
<dbReference type="PANTHER" id="PTHR43124">
    <property type="entry name" value="PURINE EFFLUX PUMP PBUE"/>
    <property type="match status" value="1"/>
</dbReference>
<dbReference type="InterPro" id="IPR004812">
    <property type="entry name" value="Efflux_drug-R_Bcr/CmlA"/>
</dbReference>
<dbReference type="RefSeq" id="WP_047190496.1">
    <property type="nucleotide sequence ID" value="NZ_LCYG01000046.1"/>
</dbReference>
<dbReference type="SUPFAM" id="SSF103473">
    <property type="entry name" value="MFS general substrate transporter"/>
    <property type="match status" value="1"/>
</dbReference>
<feature type="transmembrane region" description="Helical" evidence="8">
    <location>
        <begin position="12"/>
        <end position="32"/>
    </location>
</feature>
<keyword evidence="11" id="KW-1185">Reference proteome</keyword>
<evidence type="ECO:0000313" key="11">
    <source>
        <dbReference type="Proteomes" id="UP000035489"/>
    </source>
</evidence>
<evidence type="ECO:0000256" key="3">
    <source>
        <dbReference type="ARBA" id="ARBA00022448"/>
    </source>
</evidence>
<comment type="subcellular location">
    <subcellularLocation>
        <location evidence="8">Cell inner membrane</location>
        <topology evidence="8">Multi-pass membrane protein</topology>
    </subcellularLocation>
    <subcellularLocation>
        <location evidence="1">Cell membrane</location>
        <topology evidence="1">Multi-pass membrane protein</topology>
    </subcellularLocation>
</comment>
<dbReference type="EMBL" id="LCYG01000046">
    <property type="protein sequence ID" value="KLK91748.1"/>
    <property type="molecule type" value="Genomic_DNA"/>
</dbReference>
<keyword evidence="3 8" id="KW-0813">Transport</keyword>
<keyword evidence="5 8" id="KW-0812">Transmembrane</keyword>
<keyword evidence="4" id="KW-1003">Cell membrane</keyword>
<feature type="transmembrane region" description="Helical" evidence="8">
    <location>
        <begin position="52"/>
        <end position="71"/>
    </location>
</feature>
<keyword evidence="8" id="KW-0997">Cell inner membrane</keyword>
<dbReference type="NCBIfam" id="TIGR00710">
    <property type="entry name" value="efflux_Bcr_CflA"/>
    <property type="match status" value="1"/>
</dbReference>
<feature type="transmembrane region" description="Helical" evidence="8">
    <location>
        <begin position="141"/>
        <end position="163"/>
    </location>
</feature>
<evidence type="ECO:0000256" key="7">
    <source>
        <dbReference type="ARBA" id="ARBA00023136"/>
    </source>
</evidence>
<dbReference type="Pfam" id="PF07690">
    <property type="entry name" value="MFS_1"/>
    <property type="match status" value="1"/>
</dbReference>
<dbReference type="PROSITE" id="PS50850">
    <property type="entry name" value="MFS"/>
    <property type="match status" value="1"/>
</dbReference>
<sequence>MTHTSVAATQPAAKPSFIALLIAASAVSPLGINMYLPSMPGMARAFGVDFATIQLTLSLYLAAMACGQLIIGSLSDRFGRRPMLLIGLLVFVLGSLVCLTAQNVGLLIFGRVVQAIGGCAGITLSRAIVRDLYGRKQVASMIGYVTMGMAVAPMIAPTMGGVLETLYGWRASFVFLMLFGGLVLVVASWQLHETNHNRDAAGSIRQLLHSYLSLFRSRLFWGYTLAASFVSAVFFAFVAGAPYVMIELMGRSPAEYGFYFAIVPSGYILGNFASGRFAGGVGPNRMILAGTFVTLASVAGMAITFAMGFLHPVALFGPMFFIGLGNGLVLPSGIAGAISVKPEAAGAAAGLSGSLQIGFGALVAPVVGATLGSTVWPLITIMAICSLLALASFGLVADRRRSNPATRV</sequence>
<gene>
    <name evidence="10" type="ORF">AA309_18520</name>
</gene>
<dbReference type="CDD" id="cd17320">
    <property type="entry name" value="MFS_MdfA_MDR_like"/>
    <property type="match status" value="1"/>
</dbReference>
<feature type="transmembrane region" description="Helical" evidence="8">
    <location>
        <begin position="220"/>
        <end position="244"/>
    </location>
</feature>
<feature type="transmembrane region" description="Helical" evidence="8">
    <location>
        <begin position="347"/>
        <end position="369"/>
    </location>
</feature>
<dbReference type="STRING" id="1225564.AA309_18520"/>
<dbReference type="GO" id="GO:0042910">
    <property type="term" value="F:xenobiotic transmembrane transporter activity"/>
    <property type="evidence" value="ECO:0007669"/>
    <property type="project" value="InterPro"/>
</dbReference>
<feature type="domain" description="Major facilitator superfamily (MFS) profile" evidence="9">
    <location>
        <begin position="17"/>
        <end position="400"/>
    </location>
</feature>
<dbReference type="GO" id="GO:1990961">
    <property type="term" value="P:xenobiotic detoxification by transmembrane export across the plasma membrane"/>
    <property type="evidence" value="ECO:0007669"/>
    <property type="project" value="InterPro"/>
</dbReference>
<feature type="transmembrane region" description="Helical" evidence="8">
    <location>
        <begin position="83"/>
        <end position="102"/>
    </location>
</feature>
<keyword evidence="7 8" id="KW-0472">Membrane</keyword>